<dbReference type="RefSeq" id="WP_311601899.1">
    <property type="nucleotide sequence ID" value="NZ_JAVREM010000044.1"/>
</dbReference>
<evidence type="ECO:0000313" key="5">
    <source>
        <dbReference type="Proteomes" id="UP001183420"/>
    </source>
</evidence>
<feature type="non-terminal residue" evidence="4">
    <location>
        <position position="459"/>
    </location>
</feature>
<protein>
    <recommendedName>
        <fullName evidence="3">FtsK domain-containing protein</fullName>
    </recommendedName>
</protein>
<organism evidence="4 5">
    <name type="scientific">Streptomyces millisiae</name>
    <dbReference type="NCBI Taxonomy" id="3075542"/>
    <lineage>
        <taxon>Bacteria</taxon>
        <taxon>Bacillati</taxon>
        <taxon>Actinomycetota</taxon>
        <taxon>Actinomycetes</taxon>
        <taxon>Kitasatosporales</taxon>
        <taxon>Streptomycetaceae</taxon>
        <taxon>Streptomyces</taxon>
    </lineage>
</organism>
<comment type="caution">
    <text evidence="4">The sequence shown here is derived from an EMBL/GenBank/DDBJ whole genome shotgun (WGS) entry which is preliminary data.</text>
</comment>
<keyword evidence="2" id="KW-0812">Transmembrane</keyword>
<keyword evidence="5" id="KW-1185">Reference proteome</keyword>
<dbReference type="Gene3D" id="3.40.50.300">
    <property type="entry name" value="P-loop containing nucleotide triphosphate hydrolases"/>
    <property type="match status" value="1"/>
</dbReference>
<evidence type="ECO:0000256" key="2">
    <source>
        <dbReference type="SAM" id="Phobius"/>
    </source>
</evidence>
<evidence type="ECO:0000313" key="4">
    <source>
        <dbReference type="EMBL" id="MDT0321668.1"/>
    </source>
</evidence>
<proteinExistence type="predicted"/>
<gene>
    <name evidence="4" type="ORF">RNC47_25385</name>
</gene>
<reference evidence="5" key="1">
    <citation type="submission" date="2023-07" db="EMBL/GenBank/DDBJ databases">
        <title>30 novel species of actinomycetes from the DSMZ collection.</title>
        <authorList>
            <person name="Nouioui I."/>
        </authorList>
    </citation>
    <scope>NUCLEOTIDE SEQUENCE [LARGE SCALE GENOMIC DNA]</scope>
    <source>
        <strain evidence="5">DSM 44918</strain>
    </source>
</reference>
<keyword evidence="2" id="KW-1133">Transmembrane helix</keyword>
<dbReference type="PROSITE" id="PS50901">
    <property type="entry name" value="FTSK"/>
    <property type="match status" value="1"/>
</dbReference>
<feature type="domain" description="FtsK" evidence="3">
    <location>
        <begin position="221"/>
        <end position="399"/>
    </location>
</feature>
<feature type="transmembrane region" description="Helical" evidence="2">
    <location>
        <begin position="21"/>
        <end position="38"/>
    </location>
</feature>
<evidence type="ECO:0000256" key="1">
    <source>
        <dbReference type="PROSITE-ProRule" id="PRU00289"/>
    </source>
</evidence>
<dbReference type="InterPro" id="IPR002543">
    <property type="entry name" value="FtsK_dom"/>
</dbReference>
<dbReference type="EMBL" id="JAVREM010000044">
    <property type="protein sequence ID" value="MDT0321668.1"/>
    <property type="molecule type" value="Genomic_DNA"/>
</dbReference>
<dbReference type="Proteomes" id="UP001183420">
    <property type="component" value="Unassembled WGS sequence"/>
</dbReference>
<keyword evidence="1" id="KW-0067">ATP-binding</keyword>
<keyword evidence="2" id="KW-0472">Membrane</keyword>
<evidence type="ECO:0000259" key="3">
    <source>
        <dbReference type="PROSITE" id="PS50901"/>
    </source>
</evidence>
<dbReference type="InterPro" id="IPR027417">
    <property type="entry name" value="P-loop_NTPase"/>
</dbReference>
<name>A0ABU2LVR2_9ACTN</name>
<accession>A0ABU2LVR2</accession>
<dbReference type="SUPFAM" id="SSF52540">
    <property type="entry name" value="P-loop containing nucleoside triphosphate hydrolases"/>
    <property type="match status" value="1"/>
</dbReference>
<feature type="binding site" evidence="1">
    <location>
        <begin position="241"/>
        <end position="248"/>
    </location>
    <ligand>
        <name>ATP</name>
        <dbReference type="ChEBI" id="CHEBI:30616"/>
    </ligand>
</feature>
<keyword evidence="1" id="KW-0547">Nucleotide-binding</keyword>
<sequence>MTRGLRRLVTAARERWARVPRERRAPVGLVVVAGALVVPLLPYGAWLAGGGLLAAVVVLGVRDGERAEAERAAAGARLTLIYEALVPYFGTAPDPAGPGLYAPGGSWRGCFLASGFGADGRLEMLRLAYPAFFPDGDPAARERVEGVLVGKAGRDREYHFRWDEERNELEVVALPPLPAGIGAQRFVVGAGETVLGFTDEAVVDRRVPVRGGAEYAELVAAPPVVWRTGPRAGEPHLLVAGAPGSGVTSLLRSVVLQALERDEVLLVDGGGGAEFGCFAGRVGVAGVESGPGGGVDALRWVARETERRLSAAGRGRSAAVGGALWVVVDRPALLGHLARLAGGPDPSALLEVPLRYGRAVGVTVVLGEHLEGLGALGGAVFACTRARVVLGAVAADQAAAVLGAPPCGSPVGWVPPGRGFARLGAGPVVRLQVPVTPDPYDLAADEPWRRAVSALLPPM</sequence>